<proteinExistence type="predicted"/>
<dbReference type="EMBL" id="JAEEGB010000015">
    <property type="protein sequence ID" value="MBI6873697.1"/>
    <property type="molecule type" value="Genomic_DNA"/>
</dbReference>
<reference evidence="1" key="1">
    <citation type="submission" date="2020-12" db="EMBL/GenBank/DDBJ databases">
        <title>Clostridium thailandense sp. nov., a novel acetogenic bacterium isolated from peat land soil in Thailand.</title>
        <authorList>
            <person name="Chaikitkaew S."/>
            <person name="Birkeland N.K."/>
        </authorList>
    </citation>
    <scope>NUCLEOTIDE SEQUENCE</scope>
    <source>
        <strain evidence="1">DSM 17425</strain>
    </source>
</reference>
<evidence type="ECO:0000313" key="1">
    <source>
        <dbReference type="EMBL" id="MBI6873697.1"/>
    </source>
</evidence>
<gene>
    <name evidence="1" type="ORF">I6U51_13405</name>
</gene>
<dbReference type="Proteomes" id="UP000622687">
    <property type="component" value="Unassembled WGS sequence"/>
</dbReference>
<organism evidence="1 2">
    <name type="scientific">Clostridium aciditolerans</name>
    <dbReference type="NCBI Taxonomy" id="339861"/>
    <lineage>
        <taxon>Bacteria</taxon>
        <taxon>Bacillati</taxon>
        <taxon>Bacillota</taxon>
        <taxon>Clostridia</taxon>
        <taxon>Eubacteriales</taxon>
        <taxon>Clostridiaceae</taxon>
        <taxon>Clostridium</taxon>
    </lineage>
</organism>
<evidence type="ECO:0000313" key="2">
    <source>
        <dbReference type="Proteomes" id="UP000622687"/>
    </source>
</evidence>
<accession>A0A934HZ21</accession>
<keyword evidence="2" id="KW-1185">Reference proteome</keyword>
<sequence length="167" mass="18694">MKTVSIIGGNKSFNSYLQKFLKSLEVDCKYFTKYAVKRESYYDYVIFNSNSSIKDVLLNGGYCFVNMDLVNSNRNVNIYGNIITYGLGSKNTITVSSMEDNNSFVYCLQRDLNYNAFGKLEPAEVPINISFSGEEEIYAAMVGITISIIEGKDISSLVKGKKLTVLT</sequence>
<dbReference type="RefSeq" id="WP_211143126.1">
    <property type="nucleotide sequence ID" value="NZ_JAEEGB010000015.1"/>
</dbReference>
<name>A0A934HZ21_9CLOT</name>
<comment type="caution">
    <text evidence="1">The sequence shown here is derived from an EMBL/GenBank/DDBJ whole genome shotgun (WGS) entry which is preliminary data.</text>
</comment>
<dbReference type="AlphaFoldDB" id="A0A934HZ21"/>
<protein>
    <submittedName>
        <fullName evidence="1">Uncharacterized protein</fullName>
    </submittedName>
</protein>